<organism evidence="3 4">
    <name type="scientific">Burkholderia mayonis</name>
    <dbReference type="NCBI Taxonomy" id="1385591"/>
    <lineage>
        <taxon>Bacteria</taxon>
        <taxon>Pseudomonadati</taxon>
        <taxon>Pseudomonadota</taxon>
        <taxon>Betaproteobacteria</taxon>
        <taxon>Burkholderiales</taxon>
        <taxon>Burkholderiaceae</taxon>
        <taxon>Burkholderia</taxon>
        <taxon>pseudomallei group</taxon>
    </lineage>
</organism>
<evidence type="ECO:0000313" key="4">
    <source>
        <dbReference type="Proteomes" id="UP000067711"/>
    </source>
</evidence>
<dbReference type="SUPFAM" id="SSF51182">
    <property type="entry name" value="RmlC-like cupins"/>
    <property type="match status" value="1"/>
</dbReference>
<dbReference type="EMBL" id="CP013389">
    <property type="protein sequence ID" value="AOJ11582.1"/>
    <property type="molecule type" value="Genomic_DNA"/>
</dbReference>
<proteinExistence type="predicted"/>
<reference evidence="3 4" key="1">
    <citation type="submission" date="2015-12" db="EMBL/GenBank/DDBJ databases">
        <title>Diversity of Burkholderia near neighbor genomes.</title>
        <authorList>
            <person name="Sahl J."/>
            <person name="Wagner D."/>
            <person name="Keim P."/>
        </authorList>
    </citation>
    <scope>NUCLEOTIDE SEQUENCE [LARGE SCALE GENOMIC DNA]</scope>
    <source>
        <strain evidence="3 4">BDU8</strain>
    </source>
</reference>
<keyword evidence="1" id="KW-0732">Signal</keyword>
<dbReference type="InterPro" id="IPR013096">
    <property type="entry name" value="Cupin_2"/>
</dbReference>
<accession>A0A1B4G6P4</accession>
<dbReference type="Gene3D" id="2.60.120.10">
    <property type="entry name" value="Jelly Rolls"/>
    <property type="match status" value="1"/>
</dbReference>
<evidence type="ECO:0000313" key="3">
    <source>
        <dbReference type="EMBL" id="AOJ11582.1"/>
    </source>
</evidence>
<feature type="signal peptide" evidence="1">
    <location>
        <begin position="1"/>
        <end position="39"/>
    </location>
</feature>
<gene>
    <name evidence="3" type="ORF">WS71_31545</name>
</gene>
<sequence>MAPSSAIQPGPPPIMNMSLSDLASLAVVAVASFSVAACAPPGVVAARDGDAAAASVNQTVLLKTTHAWDGTRYLAYPPGQPELTVVRYTIPAHAVLPWHMHPSINVGYVVSGHLSAVRRSDGKRIALGPGDVVPEMVDLSHRGETGSEAAELVVFYAGTTGTPLTVPDGDD</sequence>
<dbReference type="Proteomes" id="UP000067711">
    <property type="component" value="Chromosome 1"/>
</dbReference>
<protein>
    <submittedName>
        <fullName evidence="3">Cupin</fullName>
    </submittedName>
</protein>
<feature type="domain" description="Cupin type-2" evidence="2">
    <location>
        <begin position="87"/>
        <end position="155"/>
    </location>
</feature>
<dbReference type="InterPro" id="IPR011051">
    <property type="entry name" value="RmlC_Cupin_sf"/>
</dbReference>
<evidence type="ECO:0000256" key="1">
    <source>
        <dbReference type="SAM" id="SignalP"/>
    </source>
</evidence>
<feature type="chain" id="PRO_5015352887" evidence="1">
    <location>
        <begin position="40"/>
        <end position="171"/>
    </location>
</feature>
<dbReference type="Pfam" id="PF07883">
    <property type="entry name" value="Cupin_2"/>
    <property type="match status" value="1"/>
</dbReference>
<evidence type="ECO:0000259" key="2">
    <source>
        <dbReference type="Pfam" id="PF07883"/>
    </source>
</evidence>
<dbReference type="AlphaFoldDB" id="A0A1B4G6P4"/>
<dbReference type="CDD" id="cd02236">
    <property type="entry name" value="cupin_CV2614-like"/>
    <property type="match status" value="1"/>
</dbReference>
<name>A0A1B4G6P4_9BURK</name>
<dbReference type="InterPro" id="IPR014710">
    <property type="entry name" value="RmlC-like_jellyroll"/>
</dbReference>